<accession>A0ABN6E9F3</accession>
<keyword evidence="11" id="KW-1185">Reference proteome</keyword>
<sequence>MSFPKGFLWGAATASYQIEGAWNEDGKGESIWDRFTNQKGNILYGHNGNVACDHYHRFEEDISLMKELGLKAYRFSIAWARIFPDGYGTLNQKGLEFYDKLINKLVENGIEPVVTIYHWDLPQKLQDIGGWANNEIVNHYFEYAMLLITRYKDKVKKWITFNEPYCIAFLGHFYGIHAPGIKDFKVAMDVVHNIMLSHFKVVKAVKENNIDVEVGITLNLTPVYLQTERLGYKVSEIEREMVNLSSQLDNELFLDPVLKGSYPQKLLNYLVQKDLLDSQKAEKMLKEVKENFIFPDFLGINYYTRAVRLYDENSSWIFPIRWEHPAGEYTEMGWEVFPQGLFDLLMWIKENYSQIPIYITENGAAYNDIVTEDGKVHDSKRIEYLKQHFEQARKAIENGVDLRGYFVWSLMDNFEWAMGYTKRFGVIFVDYETQKRIKKDSFYFYHQYIKENS</sequence>
<dbReference type="Pfam" id="PF00232">
    <property type="entry name" value="Glyco_hydro_1"/>
    <property type="match status" value="1"/>
</dbReference>
<comment type="catalytic activity">
    <reaction evidence="1">
        <text>Hydrolysis of terminal, non-reducing beta-D-glucosyl residues with release of beta-D-glucose.</text>
        <dbReference type="EC" id="3.2.1.21"/>
    </reaction>
</comment>
<evidence type="ECO:0000256" key="9">
    <source>
        <dbReference type="PROSITE-ProRule" id="PRU10055"/>
    </source>
</evidence>
<evidence type="ECO:0000256" key="3">
    <source>
        <dbReference type="ARBA" id="ARBA00012744"/>
    </source>
</evidence>
<evidence type="ECO:0000256" key="5">
    <source>
        <dbReference type="ARBA" id="ARBA00023001"/>
    </source>
</evidence>
<dbReference type="PROSITE" id="PS00572">
    <property type="entry name" value="GLYCOSYL_HYDROL_F1_1"/>
    <property type="match status" value="1"/>
</dbReference>
<dbReference type="PROSITE" id="PS00653">
    <property type="entry name" value="GLYCOSYL_HYDROL_F1_2"/>
    <property type="match status" value="1"/>
</dbReference>
<dbReference type="InterPro" id="IPR017853">
    <property type="entry name" value="GH"/>
</dbReference>
<keyword evidence="8" id="KW-0624">Polysaccharide degradation</keyword>
<evidence type="ECO:0000313" key="11">
    <source>
        <dbReference type="Proteomes" id="UP000663623"/>
    </source>
</evidence>
<keyword evidence="4" id="KW-0378">Hydrolase</keyword>
<dbReference type="InterPro" id="IPR017736">
    <property type="entry name" value="Glyco_hydro_1_beta-glucosidase"/>
</dbReference>
<keyword evidence="7" id="KW-0326">Glycosidase</keyword>
<dbReference type="Gene3D" id="3.20.20.80">
    <property type="entry name" value="Glycosidases"/>
    <property type="match status" value="1"/>
</dbReference>
<evidence type="ECO:0000256" key="6">
    <source>
        <dbReference type="ARBA" id="ARBA00023277"/>
    </source>
</evidence>
<dbReference type="EMBL" id="AP024480">
    <property type="protein sequence ID" value="BCS82034.1"/>
    <property type="molecule type" value="Genomic_DNA"/>
</dbReference>
<name>A0ABN6E9F3_9FIRM</name>
<dbReference type="PANTHER" id="PTHR10353:SF36">
    <property type="entry name" value="LP05116P"/>
    <property type="match status" value="1"/>
</dbReference>
<dbReference type="PANTHER" id="PTHR10353">
    <property type="entry name" value="GLYCOSYL HYDROLASE"/>
    <property type="match status" value="1"/>
</dbReference>
<feature type="active site" description="Nucleophile" evidence="9">
    <location>
        <position position="361"/>
    </location>
</feature>
<organism evidence="10 11">
    <name type="scientific">Caldicellulosiruptor diazotrophicus</name>
    <dbReference type="NCBI Taxonomy" id="2806205"/>
    <lineage>
        <taxon>Bacteria</taxon>
        <taxon>Bacillati</taxon>
        <taxon>Bacillota</taxon>
        <taxon>Bacillota incertae sedis</taxon>
        <taxon>Caldicellulosiruptorales</taxon>
        <taxon>Caldicellulosiruptoraceae</taxon>
        <taxon>Caldicellulosiruptor</taxon>
    </lineage>
</organism>
<dbReference type="SUPFAM" id="SSF51445">
    <property type="entry name" value="(Trans)glycosidases"/>
    <property type="match status" value="1"/>
</dbReference>
<evidence type="ECO:0000256" key="4">
    <source>
        <dbReference type="ARBA" id="ARBA00022801"/>
    </source>
</evidence>
<evidence type="ECO:0000256" key="7">
    <source>
        <dbReference type="ARBA" id="ARBA00023295"/>
    </source>
</evidence>
<keyword evidence="6" id="KW-0119">Carbohydrate metabolism</keyword>
<protein>
    <recommendedName>
        <fullName evidence="3">beta-glucosidase</fullName>
        <ecNumber evidence="3">3.2.1.21</ecNumber>
    </recommendedName>
</protein>
<evidence type="ECO:0000256" key="2">
    <source>
        <dbReference type="ARBA" id="ARBA00010838"/>
    </source>
</evidence>
<keyword evidence="5" id="KW-0136">Cellulose degradation</keyword>
<reference evidence="10 11" key="1">
    <citation type="submission" date="2021-02" db="EMBL/GenBank/DDBJ databases">
        <title>Nitrogen-fixing ability and nitrogen fixation related genes of thermophilic fermentative bacteria in the genus Caldicellulosiruptor.</title>
        <authorList>
            <person name="Chen Y."/>
            <person name="Nishihara A."/>
            <person name="Haruta S."/>
        </authorList>
    </citation>
    <scope>NUCLEOTIDE SEQUENCE [LARGE SCALE GENOMIC DNA]</scope>
    <source>
        <strain evidence="10 11">YA01</strain>
    </source>
</reference>
<dbReference type="InterPro" id="IPR001360">
    <property type="entry name" value="Glyco_hydro_1"/>
</dbReference>
<dbReference type="InterPro" id="IPR033132">
    <property type="entry name" value="GH_1_N_CS"/>
</dbReference>
<dbReference type="Proteomes" id="UP000663623">
    <property type="component" value="Chromosome"/>
</dbReference>
<dbReference type="RefSeq" id="WP_207179254.1">
    <property type="nucleotide sequence ID" value="NZ_AP024480.1"/>
</dbReference>
<evidence type="ECO:0000313" key="10">
    <source>
        <dbReference type="EMBL" id="BCS82034.1"/>
    </source>
</evidence>
<comment type="similarity">
    <text evidence="2">Belongs to the glycosyl hydrolase 1 family.</text>
</comment>
<dbReference type="InterPro" id="IPR018120">
    <property type="entry name" value="Glyco_hydro_1_AS"/>
</dbReference>
<dbReference type="EC" id="3.2.1.21" evidence="3"/>
<gene>
    <name evidence="10" type="ORF">CaldiYA01_19940</name>
</gene>
<evidence type="ECO:0000256" key="8">
    <source>
        <dbReference type="ARBA" id="ARBA00023326"/>
    </source>
</evidence>
<proteinExistence type="inferred from homology"/>
<evidence type="ECO:0000256" key="1">
    <source>
        <dbReference type="ARBA" id="ARBA00000448"/>
    </source>
</evidence>
<dbReference type="PRINTS" id="PR00131">
    <property type="entry name" value="GLHYDRLASE1"/>
</dbReference>
<dbReference type="NCBIfam" id="TIGR03356">
    <property type="entry name" value="BGL"/>
    <property type="match status" value="1"/>
</dbReference>